<accession>A0AAD8V602</accession>
<name>A0AAD8V602_9PEZI</name>
<keyword evidence="2" id="KW-1185">Reference proteome</keyword>
<organism evidence="1 2">
    <name type="scientific">Colletotrichum navitas</name>
    <dbReference type="NCBI Taxonomy" id="681940"/>
    <lineage>
        <taxon>Eukaryota</taxon>
        <taxon>Fungi</taxon>
        <taxon>Dikarya</taxon>
        <taxon>Ascomycota</taxon>
        <taxon>Pezizomycotina</taxon>
        <taxon>Sordariomycetes</taxon>
        <taxon>Hypocreomycetidae</taxon>
        <taxon>Glomerellales</taxon>
        <taxon>Glomerellaceae</taxon>
        <taxon>Colletotrichum</taxon>
        <taxon>Colletotrichum graminicola species complex</taxon>
    </lineage>
</organism>
<dbReference type="Proteomes" id="UP001230504">
    <property type="component" value="Unassembled WGS sequence"/>
</dbReference>
<evidence type="ECO:0000313" key="2">
    <source>
        <dbReference type="Proteomes" id="UP001230504"/>
    </source>
</evidence>
<dbReference type="RefSeq" id="XP_060414381.1">
    <property type="nucleotide sequence ID" value="XM_060557784.1"/>
</dbReference>
<dbReference type="EMBL" id="JAHLJV010000028">
    <property type="protein sequence ID" value="KAK1590914.1"/>
    <property type="molecule type" value="Genomic_DNA"/>
</dbReference>
<reference evidence="1" key="1">
    <citation type="submission" date="2021-06" db="EMBL/GenBank/DDBJ databases">
        <title>Comparative genomics, transcriptomics and evolutionary studies reveal genomic signatures of adaptation to plant cell wall in hemibiotrophic fungi.</title>
        <authorList>
            <consortium name="DOE Joint Genome Institute"/>
            <person name="Baroncelli R."/>
            <person name="Diaz J.F."/>
            <person name="Benocci T."/>
            <person name="Peng M."/>
            <person name="Battaglia E."/>
            <person name="Haridas S."/>
            <person name="Andreopoulos W."/>
            <person name="Labutti K."/>
            <person name="Pangilinan J."/>
            <person name="Floch G.L."/>
            <person name="Makela M.R."/>
            <person name="Henrissat B."/>
            <person name="Grigoriev I.V."/>
            <person name="Crouch J.A."/>
            <person name="De Vries R.P."/>
            <person name="Sukno S.A."/>
            <person name="Thon M.R."/>
        </authorList>
    </citation>
    <scope>NUCLEOTIDE SEQUENCE</scope>
    <source>
        <strain evidence="1">CBS 125086</strain>
    </source>
</reference>
<gene>
    <name evidence="1" type="ORF">LY79DRAFT_553580</name>
</gene>
<protein>
    <submittedName>
        <fullName evidence="1">Uncharacterized protein</fullName>
    </submittedName>
</protein>
<dbReference type="GeneID" id="85442024"/>
<comment type="caution">
    <text evidence="1">The sequence shown here is derived from an EMBL/GenBank/DDBJ whole genome shotgun (WGS) entry which is preliminary data.</text>
</comment>
<evidence type="ECO:0000313" key="1">
    <source>
        <dbReference type="EMBL" id="KAK1590914.1"/>
    </source>
</evidence>
<proteinExistence type="predicted"/>
<sequence length="73" mass="7901">MLKGVDLDRCHGFRGLFRFVEADYAKQAKWQSPATAAAAAKKLAGLSKSVFINGSFSSLGVWAAVALRRRAMV</sequence>
<dbReference type="AlphaFoldDB" id="A0AAD8V602"/>